<evidence type="ECO:0000256" key="3">
    <source>
        <dbReference type="ARBA" id="ARBA00022679"/>
    </source>
</evidence>
<dbReference type="RefSeq" id="WP_157323294.1">
    <property type="nucleotide sequence ID" value="NZ_BMFX01000004.1"/>
</dbReference>
<proteinExistence type="inferred from homology"/>
<dbReference type="SUPFAM" id="SSF53335">
    <property type="entry name" value="S-adenosyl-L-methionine-dependent methyltransferases"/>
    <property type="match status" value="1"/>
</dbReference>
<dbReference type="Pfam" id="PF08241">
    <property type="entry name" value="Methyltransf_11"/>
    <property type="match status" value="1"/>
</dbReference>
<comment type="caution">
    <text evidence="5">The sequence shown here is derived from an EMBL/GenBank/DDBJ whole genome shotgun (WGS) entry which is preliminary data.</text>
</comment>
<comment type="similarity">
    <text evidence="1">Belongs to the methyltransferase superfamily.</text>
</comment>
<dbReference type="EMBL" id="WRPM01000062">
    <property type="protein sequence ID" value="MVT26391.1"/>
    <property type="molecule type" value="Genomic_DNA"/>
</dbReference>
<dbReference type="OrthoDB" id="9797252at2"/>
<keyword evidence="6" id="KW-1185">Reference proteome</keyword>
<dbReference type="PANTHER" id="PTHR44942">
    <property type="entry name" value="METHYLTRANSF_11 DOMAIN-CONTAINING PROTEIN"/>
    <property type="match status" value="1"/>
</dbReference>
<keyword evidence="3 5" id="KW-0808">Transferase</keyword>
<evidence type="ECO:0000313" key="6">
    <source>
        <dbReference type="Proteomes" id="UP000460157"/>
    </source>
</evidence>
<dbReference type="CDD" id="cd02440">
    <property type="entry name" value="AdoMet_MTases"/>
    <property type="match status" value="1"/>
</dbReference>
<dbReference type="GO" id="GO:0032259">
    <property type="term" value="P:methylation"/>
    <property type="evidence" value="ECO:0007669"/>
    <property type="project" value="UniProtKB-KW"/>
</dbReference>
<evidence type="ECO:0000313" key="5">
    <source>
        <dbReference type="EMBL" id="MVT26391.1"/>
    </source>
</evidence>
<evidence type="ECO:0000256" key="1">
    <source>
        <dbReference type="ARBA" id="ARBA00008361"/>
    </source>
</evidence>
<protein>
    <submittedName>
        <fullName evidence="5">Methyltransferase domain-containing protein</fullName>
    </submittedName>
</protein>
<dbReference type="InterPro" id="IPR029063">
    <property type="entry name" value="SAM-dependent_MTases_sf"/>
</dbReference>
<reference evidence="5 6" key="1">
    <citation type="submission" date="2019-12" db="EMBL/GenBank/DDBJ databases">
        <title>Nesterenkonia muleiensis sp. nov., a novel actinobacterium isolated from sap of Populus euphratica.</title>
        <authorList>
            <person name="Wang R."/>
        </authorList>
    </citation>
    <scope>NUCLEOTIDE SEQUENCE [LARGE SCALE GENOMIC DNA]</scope>
    <source>
        <strain evidence="5 6">F10</strain>
    </source>
</reference>
<keyword evidence="2 5" id="KW-0489">Methyltransferase</keyword>
<name>A0A7K1UK53_9MICC</name>
<feature type="domain" description="Methyltransferase type 11" evidence="4">
    <location>
        <begin position="69"/>
        <end position="157"/>
    </location>
</feature>
<accession>A0A7K1UK53</accession>
<dbReference type="Proteomes" id="UP000460157">
    <property type="component" value="Unassembled WGS sequence"/>
</dbReference>
<dbReference type="PANTHER" id="PTHR44942:SF4">
    <property type="entry name" value="METHYLTRANSFERASE TYPE 11 DOMAIN-CONTAINING PROTEIN"/>
    <property type="match status" value="1"/>
</dbReference>
<dbReference type="GO" id="GO:0008757">
    <property type="term" value="F:S-adenosylmethionine-dependent methyltransferase activity"/>
    <property type="evidence" value="ECO:0007669"/>
    <property type="project" value="InterPro"/>
</dbReference>
<organism evidence="5 6">
    <name type="scientific">Nesterenkonia alkaliphila</name>
    <dbReference type="NCBI Taxonomy" id="1463631"/>
    <lineage>
        <taxon>Bacteria</taxon>
        <taxon>Bacillati</taxon>
        <taxon>Actinomycetota</taxon>
        <taxon>Actinomycetes</taxon>
        <taxon>Micrococcales</taxon>
        <taxon>Micrococcaceae</taxon>
        <taxon>Nesterenkonia</taxon>
    </lineage>
</organism>
<evidence type="ECO:0000256" key="2">
    <source>
        <dbReference type="ARBA" id="ARBA00022603"/>
    </source>
</evidence>
<dbReference type="AlphaFoldDB" id="A0A7K1UK53"/>
<dbReference type="InterPro" id="IPR051052">
    <property type="entry name" value="Diverse_substrate_MTase"/>
</dbReference>
<evidence type="ECO:0000259" key="4">
    <source>
        <dbReference type="Pfam" id="PF08241"/>
    </source>
</evidence>
<dbReference type="InterPro" id="IPR013216">
    <property type="entry name" value="Methyltransf_11"/>
</dbReference>
<dbReference type="Gene3D" id="3.40.50.150">
    <property type="entry name" value="Vaccinia Virus protein VP39"/>
    <property type="match status" value="1"/>
</dbReference>
<sequence>MSQPNRPKPRTDAEPQIVSAVRRRQLGASFAEQQSADEAEQYHALRPPHPEQVVADVLALSPGLAQVVELGAGTGILTRQLLSAGAQVRAVEPSRPMLEILLRSAGPVEGICARAEDTGLPASCADIVVAAQAWHWFHPERAQKEVLRLLRPGGALALIWNYLDTADPRVHRLTRIMRAGDVYRPDWQPVLNPELFSPVHSREYRWQRSLTVAEIFGYATTLSSWLTADDAERTKRRSNLESFLLEELGLSLSSELRLAQITGLHIAHMK</sequence>
<gene>
    <name evidence="5" type="ORF">GNZ21_08500</name>
</gene>